<sequence length="227" mass="25892">MFTSALPPQGQEALELLSSTGLLQNFYLAGGTALALHLGHRLSEDLDFFSPSPVDTLMLKQRLDELDDFQLLGERWGTLHGIFRGTKVSFLYYRYPLLFPIATFRGCPVASPEDIAPMKIEAIASRGSRKDFYDLYFIAREIADLRQCLEFYKRKFAGTNFNLYHVLKSLTYFADAEREKEPVLLRRVSWNQAPVLYTRTGKAPLQPKVFPGIIIELEIIFFEAAVL</sequence>
<reference evidence="1 2" key="1">
    <citation type="submission" date="2016-02" db="EMBL/GenBank/DDBJ databases">
        <title>Genome sequence of Moorella mulderi DSM 14980.</title>
        <authorList>
            <person name="Poehlein A."/>
            <person name="Daniel R."/>
        </authorList>
    </citation>
    <scope>NUCLEOTIDE SEQUENCE [LARGE SCALE GENOMIC DNA]</scope>
    <source>
        <strain evidence="1 2">DSM 14980</strain>
    </source>
</reference>
<dbReference type="InterPro" id="IPR014942">
    <property type="entry name" value="AbiEii"/>
</dbReference>
<evidence type="ECO:0000313" key="2">
    <source>
        <dbReference type="Proteomes" id="UP000075670"/>
    </source>
</evidence>
<dbReference type="OrthoDB" id="9794849at2"/>
<dbReference type="AlphaFoldDB" id="A0A151B0R1"/>
<proteinExistence type="predicted"/>
<dbReference type="RefSeq" id="WP_062280407.1">
    <property type="nucleotide sequence ID" value="NZ_LTBC01000001.1"/>
</dbReference>
<keyword evidence="2" id="KW-1185">Reference proteome</keyword>
<dbReference type="Proteomes" id="UP000075670">
    <property type="component" value="Unassembled WGS sequence"/>
</dbReference>
<dbReference type="PATRIC" id="fig|1122241.3.peg.227"/>
<dbReference type="Pfam" id="PF08843">
    <property type="entry name" value="AbiEii"/>
    <property type="match status" value="2"/>
</dbReference>
<comment type="caution">
    <text evidence="1">The sequence shown here is derived from an EMBL/GenBank/DDBJ whole genome shotgun (WGS) entry which is preliminary data.</text>
</comment>
<dbReference type="EMBL" id="LTBC01000001">
    <property type="protein sequence ID" value="KYH33505.1"/>
    <property type="molecule type" value="Genomic_DNA"/>
</dbReference>
<protein>
    <recommendedName>
        <fullName evidence="3">Nucleotidyl transferase AbiEii toxin, Type IV TA system</fullName>
    </recommendedName>
</protein>
<organism evidence="1 2">
    <name type="scientific">Moorella mulderi DSM 14980</name>
    <dbReference type="NCBI Taxonomy" id="1122241"/>
    <lineage>
        <taxon>Bacteria</taxon>
        <taxon>Bacillati</taxon>
        <taxon>Bacillota</taxon>
        <taxon>Clostridia</taxon>
        <taxon>Neomoorellales</taxon>
        <taxon>Neomoorellaceae</taxon>
        <taxon>Neomoorella</taxon>
    </lineage>
</organism>
<gene>
    <name evidence="1" type="ORF">MOMUL_02060</name>
</gene>
<evidence type="ECO:0008006" key="3">
    <source>
        <dbReference type="Google" id="ProtNLM"/>
    </source>
</evidence>
<evidence type="ECO:0000313" key="1">
    <source>
        <dbReference type="EMBL" id="KYH33505.1"/>
    </source>
</evidence>
<accession>A0A151B0R1</accession>
<name>A0A151B0R1_9FIRM</name>